<dbReference type="Proteomes" id="UP000599391">
    <property type="component" value="Unassembled WGS sequence"/>
</dbReference>
<evidence type="ECO:0000313" key="2">
    <source>
        <dbReference type="EMBL" id="MBH8556131.1"/>
    </source>
</evidence>
<feature type="transmembrane region" description="Helical" evidence="1">
    <location>
        <begin position="12"/>
        <end position="31"/>
    </location>
</feature>
<keyword evidence="3" id="KW-1185">Reference proteome</keyword>
<reference evidence="2 3" key="1">
    <citation type="journal article" date="2021" name="Int. J. Syst. Evol. Microbiol.">
        <title>Amazonocrinis nigriterrae gen. nov., sp. nov., Atlanticothrix silvestris gen. nov., sp. nov. and Dendronalium phyllosphericum gen. nov., sp. nov., nostocacean cyanobacteria from Brazilian environments.</title>
        <authorList>
            <person name="Alvarenga D.O."/>
            <person name="Andreote A.P.D."/>
            <person name="Branco L.H.Z."/>
            <person name="Delbaje E."/>
            <person name="Cruz R.B."/>
            <person name="Varani A.M."/>
            <person name="Fiore M.F."/>
        </authorList>
    </citation>
    <scope>NUCLEOTIDE SEQUENCE [LARGE SCALE GENOMIC DNA]</scope>
    <source>
        <strain evidence="2 3">CENA357</strain>
    </source>
</reference>
<feature type="transmembrane region" description="Helical" evidence="1">
    <location>
        <begin position="85"/>
        <end position="103"/>
    </location>
</feature>
<dbReference type="RefSeq" id="WP_214442326.1">
    <property type="nucleotide sequence ID" value="NZ_JAECZB010000105.1"/>
</dbReference>
<comment type="caution">
    <text evidence="2">The sequence shown here is derived from an EMBL/GenBank/DDBJ whole genome shotgun (WGS) entry which is preliminary data.</text>
</comment>
<sequence length="153" mass="16835">MEKLLTILENFSLAFVLGGGIVMSACVRPLFLKAITPGVQQSVVDVIDDVRVHSWQNYNRTALFAAIIVVAVQGVRTIGTGYVSYVPLIAASLIVLALGRKLIIDQRLEKRLTQGLPAHGSSVDDDEQKELAFWTICVLILALVLTVYLTWLR</sequence>
<organism evidence="2 3">
    <name type="scientific">Atlanticothrix silvestris CENA357</name>
    <dbReference type="NCBI Taxonomy" id="1725252"/>
    <lineage>
        <taxon>Bacteria</taxon>
        <taxon>Bacillati</taxon>
        <taxon>Cyanobacteriota</taxon>
        <taxon>Cyanophyceae</taxon>
        <taxon>Nostocales</taxon>
        <taxon>Nodulariaceae</taxon>
        <taxon>Atlanticothrix</taxon>
        <taxon>Atlanticothrix silvestris</taxon>
    </lineage>
</organism>
<feature type="transmembrane region" description="Helical" evidence="1">
    <location>
        <begin position="131"/>
        <end position="151"/>
    </location>
</feature>
<gene>
    <name evidence="2" type="ORF">I8751_28100</name>
</gene>
<feature type="transmembrane region" description="Helical" evidence="1">
    <location>
        <begin position="61"/>
        <end position="79"/>
    </location>
</feature>
<dbReference type="PROSITE" id="PS51257">
    <property type="entry name" value="PROKAR_LIPOPROTEIN"/>
    <property type="match status" value="1"/>
</dbReference>
<dbReference type="EMBL" id="JAECZB010000105">
    <property type="protein sequence ID" value="MBH8556131.1"/>
    <property type="molecule type" value="Genomic_DNA"/>
</dbReference>
<keyword evidence="1" id="KW-0472">Membrane</keyword>
<protein>
    <submittedName>
        <fullName evidence="2">Uncharacterized protein</fullName>
    </submittedName>
</protein>
<accession>A0A8J7HND1</accession>
<dbReference type="AlphaFoldDB" id="A0A8J7HND1"/>
<keyword evidence="1" id="KW-1133">Transmembrane helix</keyword>
<proteinExistence type="predicted"/>
<name>A0A8J7HND1_9CYAN</name>
<keyword evidence="1" id="KW-0812">Transmembrane</keyword>
<evidence type="ECO:0000313" key="3">
    <source>
        <dbReference type="Proteomes" id="UP000599391"/>
    </source>
</evidence>
<evidence type="ECO:0000256" key="1">
    <source>
        <dbReference type="SAM" id="Phobius"/>
    </source>
</evidence>